<dbReference type="PANTHER" id="PTHR12300">
    <property type="entry name" value="HVA22-LIKE PROTEINS"/>
    <property type="match status" value="1"/>
</dbReference>
<organism evidence="4">
    <name type="scientific">Nyssomyia neivai</name>
    <dbReference type="NCBI Taxonomy" id="330878"/>
    <lineage>
        <taxon>Eukaryota</taxon>
        <taxon>Metazoa</taxon>
        <taxon>Ecdysozoa</taxon>
        <taxon>Arthropoda</taxon>
        <taxon>Hexapoda</taxon>
        <taxon>Insecta</taxon>
        <taxon>Pterygota</taxon>
        <taxon>Neoptera</taxon>
        <taxon>Endopterygota</taxon>
        <taxon>Diptera</taxon>
        <taxon>Nematocera</taxon>
        <taxon>Psychodoidea</taxon>
        <taxon>Psychodidae</taxon>
        <taxon>Nyssomyia</taxon>
    </lineage>
</organism>
<dbReference type="PANTHER" id="PTHR12300:SF117">
    <property type="entry name" value="LP05237P-RELATED"/>
    <property type="match status" value="1"/>
</dbReference>
<dbReference type="GO" id="GO:0071786">
    <property type="term" value="P:endoplasmic reticulum tubular network organization"/>
    <property type="evidence" value="ECO:0007669"/>
    <property type="project" value="TreeGrafter"/>
</dbReference>
<protein>
    <recommendedName>
        <fullName evidence="1">Receptor expression-enhancing protein</fullName>
    </recommendedName>
</protein>
<accession>A0A1L8E2S7</accession>
<name>A0A1L8E2S7_9DIPT</name>
<evidence type="ECO:0000256" key="1">
    <source>
        <dbReference type="RuleBase" id="RU362006"/>
    </source>
</evidence>
<dbReference type="EMBL" id="GFDF01001041">
    <property type="protein sequence ID" value="JAV13043.1"/>
    <property type="molecule type" value="Transcribed_RNA"/>
</dbReference>
<keyword evidence="3" id="KW-0732">Signal</keyword>
<dbReference type="AlphaFoldDB" id="A0A1L8E2S7"/>
<feature type="region of interest" description="Disordered" evidence="2">
    <location>
        <begin position="155"/>
        <end position="203"/>
    </location>
</feature>
<keyword evidence="1" id="KW-0472">Membrane</keyword>
<dbReference type="Pfam" id="PF03134">
    <property type="entry name" value="TB2_DP1_HVA22"/>
    <property type="match status" value="1"/>
</dbReference>
<dbReference type="GO" id="GO:0005789">
    <property type="term" value="C:endoplasmic reticulum membrane"/>
    <property type="evidence" value="ECO:0007669"/>
    <property type="project" value="TreeGrafter"/>
</dbReference>
<dbReference type="GO" id="GO:0071782">
    <property type="term" value="C:endoplasmic reticulum tubular network"/>
    <property type="evidence" value="ECO:0007669"/>
    <property type="project" value="TreeGrafter"/>
</dbReference>
<evidence type="ECO:0000256" key="2">
    <source>
        <dbReference type="SAM" id="MobiDB-lite"/>
    </source>
</evidence>
<feature type="compositionally biased region" description="Polar residues" evidence="2">
    <location>
        <begin position="175"/>
        <end position="191"/>
    </location>
</feature>
<comment type="similarity">
    <text evidence="1">Belongs to the DP1 family.</text>
</comment>
<dbReference type="GO" id="GO:0008017">
    <property type="term" value="F:microtubule binding"/>
    <property type="evidence" value="ECO:0007669"/>
    <property type="project" value="TreeGrafter"/>
</dbReference>
<evidence type="ECO:0000256" key="3">
    <source>
        <dbReference type="SAM" id="SignalP"/>
    </source>
</evidence>
<keyword evidence="1" id="KW-1133">Transmembrane helix</keyword>
<reference evidence="4" key="1">
    <citation type="submission" date="2016-12" db="EMBL/GenBank/DDBJ databases">
        <title>An insight into the sialome and mialome of the sand fly, Nyssomyia neivai.</title>
        <authorList>
            <person name="Sebastian V."/>
            <person name="Goulart T.M."/>
            <person name="Oliveira W."/>
            <person name="Calvo E."/>
            <person name="Oliveira L.F."/>
            <person name="Pinto M.C."/>
            <person name="Rosselino A.M."/>
            <person name="Ribeiro J.M."/>
        </authorList>
    </citation>
    <scope>NUCLEOTIDE SEQUENCE</scope>
</reference>
<feature type="transmembrane region" description="Helical" evidence="1">
    <location>
        <begin position="38"/>
        <end position="59"/>
    </location>
</feature>
<comment type="subcellular location">
    <subcellularLocation>
        <location evidence="1">Membrane</location>
        <topology evidence="1">Multi-pass membrane protein</topology>
    </subcellularLocation>
</comment>
<sequence length="295" mass="33797">MLSAFVSRLVILLFGTLYPAYASYKAVRTKNVKEYVKWMMYWIVYAFFTCIETFTDIFLSWFPFYYEVKVILVIWLLSPATKGSSTLYRKFVHPMLTRREHEIDEYLNQAKEKGYTTVLQLGSKGMNYATSVIMQTAIKGGGNLVQTLKKSYSLSDLSEPDTQRTQDEIDEITKPQRSQRVLRPRTQSMRSASGGRNMPEMYFPEVDVPQPRVTRDGAPNYNYIRSSEDISSGYSSAEPLPVALSRTASLSHASRGATRLRSKRSEEKIISSSYSTLPRSRKTEKMLKTKARAEK</sequence>
<dbReference type="InterPro" id="IPR004345">
    <property type="entry name" value="TB2_DP1_HVA22"/>
</dbReference>
<dbReference type="GO" id="GO:0005881">
    <property type="term" value="C:cytoplasmic microtubule"/>
    <property type="evidence" value="ECO:0007669"/>
    <property type="project" value="TreeGrafter"/>
</dbReference>
<feature type="compositionally biased region" description="Basic and acidic residues" evidence="2">
    <location>
        <begin position="281"/>
        <end position="295"/>
    </location>
</feature>
<comment type="caution">
    <text evidence="1">Lacks conserved residue(s) required for the propagation of feature annotation.</text>
</comment>
<feature type="compositionally biased region" description="Basic and acidic residues" evidence="2">
    <location>
        <begin position="161"/>
        <end position="174"/>
    </location>
</feature>
<keyword evidence="1" id="KW-0812">Transmembrane</keyword>
<evidence type="ECO:0000313" key="4">
    <source>
        <dbReference type="EMBL" id="JAV13043.1"/>
    </source>
</evidence>
<proteinExistence type="inferred from homology"/>
<feature type="chain" id="PRO_5012295734" description="Receptor expression-enhancing protein" evidence="3">
    <location>
        <begin position="23"/>
        <end position="295"/>
    </location>
</feature>
<feature type="region of interest" description="Disordered" evidence="2">
    <location>
        <begin position="248"/>
        <end position="295"/>
    </location>
</feature>
<feature type="signal peptide" evidence="3">
    <location>
        <begin position="1"/>
        <end position="22"/>
    </location>
</feature>